<dbReference type="Proteomes" id="UP000014500">
    <property type="component" value="Unassembled WGS sequence"/>
</dbReference>
<feature type="coiled-coil region" evidence="1">
    <location>
        <begin position="1974"/>
        <end position="2001"/>
    </location>
</feature>
<feature type="region of interest" description="Disordered" evidence="2">
    <location>
        <begin position="1"/>
        <end position="31"/>
    </location>
</feature>
<keyword evidence="1" id="KW-0175">Coiled coil</keyword>
<feature type="region of interest" description="Disordered" evidence="2">
    <location>
        <begin position="1172"/>
        <end position="1201"/>
    </location>
</feature>
<dbReference type="EMBL" id="JH429903">
    <property type="status" value="NOT_ANNOTATED_CDS"/>
    <property type="molecule type" value="Genomic_DNA"/>
</dbReference>
<feature type="region of interest" description="Disordered" evidence="2">
    <location>
        <begin position="1799"/>
        <end position="1925"/>
    </location>
</feature>
<keyword evidence="4" id="KW-1185">Reference proteome</keyword>
<feature type="region of interest" description="Disordered" evidence="2">
    <location>
        <begin position="975"/>
        <end position="1002"/>
    </location>
</feature>
<feature type="region of interest" description="Disordered" evidence="2">
    <location>
        <begin position="2086"/>
        <end position="2143"/>
    </location>
</feature>
<reference evidence="3" key="2">
    <citation type="submission" date="2015-02" db="UniProtKB">
        <authorList>
            <consortium name="EnsemblMetazoa"/>
        </authorList>
    </citation>
    <scope>IDENTIFICATION</scope>
</reference>
<sequence>MISENGDDKKTQKSRSVPILSSPATGVREHVPSEVSINSNYACDMKHGLDGRLIGNKYQQLNSHAQDDLISGTDTSSSEIYGKSPCFVVPKKRRKSNRDNYWPTFEQNRPILEENAINESMNPKKSSMDSSSKGSIRVRSSGFFVPNWSAAGEECVDDLESSSDFRDENDYSQDEDQTQAKIEMVEQDGEKSETKSDSKVVETEDRKDERNDFDETGDDEMQTPTYEHNFEHFMTVCEDELLENEAFPKLWASDLSCTEDHVLLSSSHKTSECLEGSKASLCLDEIGLGFIDDVELQLATAADDVVQTIIKEETQVGMKSKAESVDSFTATDLNEQSKLPMVICSHMTVEQRKYLKSEVDVSLTKKQNSEMENVTPVTARSDDDFFNSKELYEQLKSDVQNEPLEKSFSHDNVLTPSEECIIEMYDRSQENGEIDWQKSPTLDETNMDEMAKSTEDLFESKKVLTISLEKLHLERKRNGSFCQVNNMYAEKPEAFENYMDSDDGGRSSQNNTSGMEETFSPRREDYYTTEKACQMTPRMTNGRKVQSLSEEHCKSSENEERYFLAYNSDTNNAQNESVDFDEQDENLNKMGGKSMCAFSSRGLHCNIPPVEKAPLLLCDDIKLFKQRRSIRPHSASTNRETMQENGIWTQQLNEFNKQRAKTTPKSFLIDKTCGDVRSDECLSSASVISPSGISENVDVESPSWSNESVSKYREFAKMRKRELLARFVAERKHREELDQLLAQLHDSYDKLLAKHAEAENTIDQLRLGKPMKIDNLRLSPGINYAQLEAQINSLEYPKSLPVFPVISPRIHNPMNIKENLMKKHNVIMDGFSSSNRVADSFCQTDFSPQTVNEPFCSSVASFLLRANCLLEQVNSLHECMVEGINIEANVAMQMLSYLWESYLSLQHDVQAHVGHTAALEKIALEDVRNLLAKIHSQLVAIETHQANVSWKGLLPFMEKKIDIKNFSFLRETSSYGSLPTSPTVSTNSQHSESRENFSLAEVDSGCMSSEKRELKPSIKRQLSKKTEVHHTSVDTSDYLNTNLDKVESKSSNESECIEVVKTLLRAIHSEEIQSSFKERSGDAKAKSMSNSLSETQSLKRARKEGQNQSELDAIFVLCDENKYGTIESDTPRQIEDETIDISCKTCRRLTSAKEKTEFQLTSGDLMENNEKMTTKSTPTMSDKFDTSDKVSSNDTEGKEVEHQETLNLLATLDAEQMRILEETLRLLSSGKMCSSRAESQANTTRSLISVKETEERMSPIAESTETTLNEPNMADVCHERILTGINEQLTMTSDVNAVKKDIFIRLLDEIKQRFNLHYHESASEACQSEDEWELKDEGNKKICEVDPKSDLVTVVTDLDCVKSGKEEFNVLEDKFCMEQSTPKSGNNDLSVSSEFSTESFSEVNSEVGGFGHNVTEDVKRDDEDKHTKYVYLRSDNEDNNDRVMFEKLNKQIQQLRYELLERGLHGDDIYNKSRTQASQTEVEKLAKDESLKHHTTATAPITAADDLSVKIRNGDTILHCCGQHHLVRQKNQQESRSFKNFDGEDEKLACCPYCHQLISRGAEPKPVTLTSSISSDMIAESEDQRSSIPVTTPGLNNEDDCSVQKCSSFTESESTNMDTTTLITAVCNCMEEKNSQGNKMSSQVREVFFAMLECDGYGTKECYAAVETSNTLKAVPTIESVSSRENVSQSPSNNGDVVQVLEKPMAEFWNKPEDDIWYGYPVPMPETIIDPTPKAQLELQVATMSPPGSEEQSWSSHCWMKHYQFQVNSNEYEAVEINMNSEQEVKEFDAVQAIVRASVQSQSPLSQRSPRSPRSLRSPQSPRSSRSSRSPRSPRITQLRCDVPETDIRISDDPGSSNDQFEIVLLSPRSDLSRTTTPDCPASDASNEQTIETTETSLATSSTFTEVKRDPEEANQSSSSYNKANKETMAEVIKVNEESQSIDIDDESSDQSISADKINNEDVSLNEECLLVVEEKTECEVSEIEERKADEEVENESNETQVVDLYQWTSVGIQVEPSQHDVNVQVWPSLKDRDTQMTTSADSSQDTDADAMSINSKDQTDQEHCDKCSTAVDKLSVQSLTLTRKNDDSTETDELVVNKKGNYQLPMSDSELPKSRKHSRKVSKRSGSHSCSLQSSQNDNHQSCKSCARLLRKTEALATTMLKELKGHPLTSESSEENVEMKKLQLIHALDLANKIAKRLKHHSVQMLQSLNPGVSVTNGSSP</sequence>
<feature type="compositionally biased region" description="Polar residues" evidence="2">
    <location>
        <begin position="1873"/>
        <end position="1889"/>
    </location>
</feature>
<feature type="compositionally biased region" description="Basic and acidic residues" evidence="2">
    <location>
        <begin position="1075"/>
        <end position="1085"/>
    </location>
</feature>
<feature type="region of interest" description="Disordered" evidence="2">
    <location>
        <begin position="501"/>
        <end position="520"/>
    </location>
</feature>
<evidence type="ECO:0000313" key="4">
    <source>
        <dbReference type="Proteomes" id="UP000014500"/>
    </source>
</evidence>
<feature type="region of interest" description="Disordered" evidence="2">
    <location>
        <begin position="155"/>
        <end position="223"/>
    </location>
</feature>
<feature type="compositionally biased region" description="Basic residues" evidence="2">
    <location>
        <begin position="2115"/>
        <end position="2127"/>
    </location>
</feature>
<feature type="region of interest" description="Disordered" evidence="2">
    <location>
        <begin position="1010"/>
        <end position="1029"/>
    </location>
</feature>
<feature type="compositionally biased region" description="Low complexity" evidence="2">
    <location>
        <begin position="2036"/>
        <end position="2053"/>
    </location>
</feature>
<feature type="coiled-coil region" evidence="1">
    <location>
        <begin position="734"/>
        <end position="768"/>
    </location>
</feature>
<organism evidence="3 4">
    <name type="scientific">Strigamia maritima</name>
    <name type="common">European centipede</name>
    <name type="synonym">Geophilus maritimus</name>
    <dbReference type="NCBI Taxonomy" id="126957"/>
    <lineage>
        <taxon>Eukaryota</taxon>
        <taxon>Metazoa</taxon>
        <taxon>Ecdysozoa</taxon>
        <taxon>Arthropoda</taxon>
        <taxon>Myriapoda</taxon>
        <taxon>Chilopoda</taxon>
        <taxon>Pleurostigmophora</taxon>
        <taxon>Geophilomorpha</taxon>
        <taxon>Linotaeniidae</taxon>
        <taxon>Strigamia</taxon>
    </lineage>
</organism>
<feature type="compositionally biased region" description="Polar residues" evidence="2">
    <location>
        <begin position="975"/>
        <end position="990"/>
    </location>
</feature>
<proteinExistence type="predicted"/>
<feature type="compositionally biased region" description="Acidic residues" evidence="2">
    <location>
        <begin position="211"/>
        <end position="221"/>
    </location>
</feature>
<accession>T1IHG4</accession>
<dbReference type="EnsemblMetazoa" id="SMAR000279-RA">
    <property type="protein sequence ID" value="SMAR000279-PA"/>
    <property type="gene ID" value="SMAR000279"/>
</dbReference>
<evidence type="ECO:0000256" key="1">
    <source>
        <dbReference type="SAM" id="Coils"/>
    </source>
</evidence>
<feature type="compositionally biased region" description="Basic and acidic residues" evidence="2">
    <location>
        <begin position="1"/>
        <end position="11"/>
    </location>
</feature>
<feature type="compositionally biased region" description="Polar residues" evidence="2">
    <location>
        <begin position="1914"/>
        <end position="1923"/>
    </location>
</feature>
<reference evidence="4" key="1">
    <citation type="submission" date="2011-05" db="EMBL/GenBank/DDBJ databases">
        <authorList>
            <person name="Richards S.R."/>
            <person name="Qu J."/>
            <person name="Jiang H."/>
            <person name="Jhangiani S.N."/>
            <person name="Agravi P."/>
            <person name="Goodspeed R."/>
            <person name="Gross S."/>
            <person name="Mandapat C."/>
            <person name="Jackson L."/>
            <person name="Mathew T."/>
            <person name="Pu L."/>
            <person name="Thornton R."/>
            <person name="Saada N."/>
            <person name="Wilczek-Boney K.B."/>
            <person name="Lee S."/>
            <person name="Kovar C."/>
            <person name="Wu Y."/>
            <person name="Scherer S.E."/>
            <person name="Worley K.C."/>
            <person name="Muzny D.M."/>
            <person name="Gibbs R."/>
        </authorList>
    </citation>
    <scope>NUCLEOTIDE SEQUENCE</scope>
    <source>
        <strain evidence="4">Brora</strain>
    </source>
</reference>
<feature type="compositionally biased region" description="Low complexity" evidence="2">
    <location>
        <begin position="1800"/>
        <end position="1835"/>
    </location>
</feature>
<feature type="compositionally biased region" description="Polar residues" evidence="2">
    <location>
        <begin position="1087"/>
        <end position="1098"/>
    </location>
</feature>
<feature type="compositionally biased region" description="Basic and acidic residues" evidence="2">
    <location>
        <begin position="1842"/>
        <end position="1852"/>
    </location>
</feature>
<feature type="region of interest" description="Disordered" evidence="2">
    <location>
        <begin position="1075"/>
        <end position="1105"/>
    </location>
</feature>
<protein>
    <submittedName>
        <fullName evidence="3">Uncharacterized protein</fullName>
    </submittedName>
</protein>
<name>T1IHG4_STRMM</name>
<feature type="compositionally biased region" description="Low complexity" evidence="2">
    <location>
        <begin position="1890"/>
        <end position="1905"/>
    </location>
</feature>
<evidence type="ECO:0000256" key="2">
    <source>
        <dbReference type="SAM" id="MobiDB-lite"/>
    </source>
</evidence>
<evidence type="ECO:0000313" key="3">
    <source>
        <dbReference type="EnsemblMetazoa" id="SMAR000279-PA"/>
    </source>
</evidence>
<dbReference type="HOGENOM" id="CLU_230975_0_0_1"/>
<feature type="compositionally biased region" description="Polar residues" evidence="2">
    <location>
        <begin position="506"/>
        <end position="515"/>
    </location>
</feature>
<feature type="region of interest" description="Disordered" evidence="2">
    <location>
        <begin position="2029"/>
        <end position="2063"/>
    </location>
</feature>
<feature type="compositionally biased region" description="Basic and acidic residues" evidence="2">
    <location>
        <begin position="188"/>
        <end position="210"/>
    </location>
</feature>